<protein>
    <submittedName>
        <fullName evidence="2">ThiF family adenylyltransferase</fullName>
    </submittedName>
</protein>
<gene>
    <name evidence="2" type="ORF">PZA18_20360</name>
</gene>
<keyword evidence="2" id="KW-0548">Nucleotidyltransferase</keyword>
<dbReference type="Gene3D" id="3.40.50.720">
    <property type="entry name" value="NAD(P)-binding Rossmann-like Domain"/>
    <property type="match status" value="1"/>
</dbReference>
<dbReference type="RefSeq" id="WP_284102715.1">
    <property type="nucleotide sequence ID" value="NZ_JARRAF010000037.1"/>
</dbReference>
<name>A0ABT7E260_9NEIS</name>
<keyword evidence="2" id="KW-0808">Transferase</keyword>
<dbReference type="Pfam" id="PF00899">
    <property type="entry name" value="ThiF"/>
    <property type="match status" value="1"/>
</dbReference>
<feature type="domain" description="THIF-type NAD/FAD binding fold" evidence="1">
    <location>
        <begin position="12"/>
        <end position="249"/>
    </location>
</feature>
<dbReference type="PANTHER" id="PTHR10953:SF102">
    <property type="entry name" value="ADENYLYLTRANSFERASE AND SULFURTRANSFERASE MOCS3"/>
    <property type="match status" value="1"/>
</dbReference>
<dbReference type="SUPFAM" id="SSF69572">
    <property type="entry name" value="Activating enzymes of the ubiquitin-like proteins"/>
    <property type="match status" value="1"/>
</dbReference>
<reference evidence="2" key="1">
    <citation type="submission" date="2023-03" db="EMBL/GenBank/DDBJ databases">
        <title>Chitinimonas shenzhenensis gen. nov., sp. nov., a novel member of family Burkholderiaceae isolated from activated sludge collected in Shen Zhen, China.</title>
        <authorList>
            <person name="Wang X."/>
        </authorList>
    </citation>
    <scope>NUCLEOTIDE SEQUENCE</scope>
    <source>
        <strain evidence="2">DQS-5</strain>
    </source>
</reference>
<evidence type="ECO:0000259" key="1">
    <source>
        <dbReference type="Pfam" id="PF00899"/>
    </source>
</evidence>
<dbReference type="EMBL" id="JARRAF010000037">
    <property type="protein sequence ID" value="MDK2126396.1"/>
    <property type="molecule type" value="Genomic_DNA"/>
</dbReference>
<organism evidence="2 3">
    <name type="scientific">Parachitinimonas caeni</name>
    <dbReference type="NCBI Taxonomy" id="3031301"/>
    <lineage>
        <taxon>Bacteria</taxon>
        <taxon>Pseudomonadati</taxon>
        <taxon>Pseudomonadota</taxon>
        <taxon>Betaproteobacteria</taxon>
        <taxon>Neisseriales</taxon>
        <taxon>Chitinibacteraceae</taxon>
        <taxon>Parachitinimonas</taxon>
    </lineage>
</organism>
<dbReference type="InterPro" id="IPR045886">
    <property type="entry name" value="ThiF/MoeB/HesA"/>
</dbReference>
<dbReference type="InterPro" id="IPR000594">
    <property type="entry name" value="ThiF_NAD_FAD-bd"/>
</dbReference>
<dbReference type="GO" id="GO:0016779">
    <property type="term" value="F:nucleotidyltransferase activity"/>
    <property type="evidence" value="ECO:0007669"/>
    <property type="project" value="UniProtKB-KW"/>
</dbReference>
<dbReference type="PANTHER" id="PTHR10953">
    <property type="entry name" value="UBIQUITIN-ACTIVATING ENZYME E1"/>
    <property type="match status" value="1"/>
</dbReference>
<evidence type="ECO:0000313" key="2">
    <source>
        <dbReference type="EMBL" id="MDK2126396.1"/>
    </source>
</evidence>
<proteinExistence type="predicted"/>
<sequence>MTELFKFQDTRYNRQENMPEWGVHGQEKLKSATVAVIGAGGVKSTLLMALVAAGVGKIGIFEFDTVELSNLNRQILYRTSDIGVHKGSAAKKTLQDLNPEIEIILIQEKITEENIHELLSGYEFIVEGGDSPHGRNLVNRYCLDSKKPMVHASAQFSYGYVFSMIPSDKSACFACLFPDDHSRTEHTGAVPVNVLSTSVAGSLGAAEVIKWFLGYKDRMFVNKRMVFSSLILSSDFEVERVEKSPSCPVCGEV</sequence>
<dbReference type="CDD" id="cd00757">
    <property type="entry name" value="ThiF_MoeB_HesA_family"/>
    <property type="match status" value="1"/>
</dbReference>
<keyword evidence="3" id="KW-1185">Reference proteome</keyword>
<dbReference type="Proteomes" id="UP001172778">
    <property type="component" value="Unassembled WGS sequence"/>
</dbReference>
<evidence type="ECO:0000313" key="3">
    <source>
        <dbReference type="Proteomes" id="UP001172778"/>
    </source>
</evidence>
<accession>A0ABT7E260</accession>
<comment type="caution">
    <text evidence="2">The sequence shown here is derived from an EMBL/GenBank/DDBJ whole genome shotgun (WGS) entry which is preliminary data.</text>
</comment>
<dbReference type="InterPro" id="IPR035985">
    <property type="entry name" value="Ubiquitin-activating_enz"/>
</dbReference>